<dbReference type="KEGG" id="fcy:FRACYDRAFT_246856"/>
<reference evidence="1 2" key="1">
    <citation type="submission" date="2016-09" db="EMBL/GenBank/DDBJ databases">
        <title>Extensive genetic diversity and differential bi-allelic expression allows diatom success in the polar Southern Ocean.</title>
        <authorList>
            <consortium name="DOE Joint Genome Institute"/>
            <person name="Mock T."/>
            <person name="Otillar R.P."/>
            <person name="Strauss J."/>
            <person name="Dupont C."/>
            <person name="Frickenhaus S."/>
            <person name="Maumus F."/>
            <person name="Mcmullan M."/>
            <person name="Sanges R."/>
            <person name="Schmutz J."/>
            <person name="Toseland A."/>
            <person name="Valas R."/>
            <person name="Veluchamy A."/>
            <person name="Ward B.J."/>
            <person name="Allen A."/>
            <person name="Barry K."/>
            <person name="Falciatore A."/>
            <person name="Ferrante M."/>
            <person name="Fortunato A.E."/>
            <person name="Gloeckner G."/>
            <person name="Gruber A."/>
            <person name="Hipkin R."/>
            <person name="Janech M."/>
            <person name="Kroth P."/>
            <person name="Leese F."/>
            <person name="Lindquist E."/>
            <person name="Lyon B.R."/>
            <person name="Martin J."/>
            <person name="Mayer C."/>
            <person name="Parker M."/>
            <person name="Quesneville H."/>
            <person name="Raymond J."/>
            <person name="Uhlig C."/>
            <person name="Valentin K.U."/>
            <person name="Worden A.Z."/>
            <person name="Armbrust E.V."/>
            <person name="Bowler C."/>
            <person name="Green B."/>
            <person name="Moulton V."/>
            <person name="Van Oosterhout C."/>
            <person name="Grigoriev I."/>
        </authorList>
    </citation>
    <scope>NUCLEOTIDE SEQUENCE [LARGE SCALE GENOMIC DNA]</scope>
    <source>
        <strain evidence="1 2">CCMP1102</strain>
    </source>
</reference>
<dbReference type="AlphaFoldDB" id="A0A1E7EX18"/>
<sequence length="105" mass="11948">MANVPNNVGVFNIDMEGIWVFKPYLFLNDTFGHGNMTCWPKCNVCVLEAKQTHFITQPHEQKIKQILFLNHMNRKVVGGKDSVLEYYVDASAPDLFGAVLCNPFK</sequence>
<dbReference type="InParanoid" id="A0A1E7EX18"/>
<accession>A0A1E7EX18</accession>
<organism evidence="1 2">
    <name type="scientific">Fragilariopsis cylindrus CCMP1102</name>
    <dbReference type="NCBI Taxonomy" id="635003"/>
    <lineage>
        <taxon>Eukaryota</taxon>
        <taxon>Sar</taxon>
        <taxon>Stramenopiles</taxon>
        <taxon>Ochrophyta</taxon>
        <taxon>Bacillariophyta</taxon>
        <taxon>Bacillariophyceae</taxon>
        <taxon>Bacillariophycidae</taxon>
        <taxon>Bacillariales</taxon>
        <taxon>Bacillariaceae</taxon>
        <taxon>Fragilariopsis</taxon>
    </lineage>
</organism>
<name>A0A1E7EX18_9STRA</name>
<evidence type="ECO:0000313" key="1">
    <source>
        <dbReference type="EMBL" id="OEU10452.1"/>
    </source>
</evidence>
<gene>
    <name evidence="1" type="ORF">FRACYDRAFT_246856</name>
</gene>
<evidence type="ECO:0000313" key="2">
    <source>
        <dbReference type="Proteomes" id="UP000095751"/>
    </source>
</evidence>
<dbReference type="EMBL" id="KV784371">
    <property type="protein sequence ID" value="OEU10452.1"/>
    <property type="molecule type" value="Genomic_DNA"/>
</dbReference>
<proteinExistence type="predicted"/>
<keyword evidence="2" id="KW-1185">Reference proteome</keyword>
<dbReference type="Proteomes" id="UP000095751">
    <property type="component" value="Unassembled WGS sequence"/>
</dbReference>
<protein>
    <submittedName>
        <fullName evidence="1">Uncharacterized protein</fullName>
    </submittedName>
</protein>